<dbReference type="PROSITE" id="PS51257">
    <property type="entry name" value="PROKAR_LIPOPROTEIN"/>
    <property type="match status" value="1"/>
</dbReference>
<organism evidence="2 3">
    <name type="scientific">Novosphingobium kunmingense</name>
    <dbReference type="NCBI Taxonomy" id="1211806"/>
    <lineage>
        <taxon>Bacteria</taxon>
        <taxon>Pseudomonadati</taxon>
        <taxon>Pseudomonadota</taxon>
        <taxon>Alphaproteobacteria</taxon>
        <taxon>Sphingomonadales</taxon>
        <taxon>Sphingomonadaceae</taxon>
        <taxon>Novosphingobium</taxon>
    </lineage>
</organism>
<comment type="caution">
    <text evidence="2">The sequence shown here is derived from an EMBL/GenBank/DDBJ whole genome shotgun (WGS) entry which is preliminary data.</text>
</comment>
<proteinExistence type="predicted"/>
<sequence>MCKPILFTMLALSACTRPDEEPGETVDRDPVIAAALADPLLADPDLTGQNMGGAALTGGGPATAPIPPDKRGRDESDAALAAARDLLGGTIEPAPPAATKQTASRLAGALTAPAIARALGLGTPACADRVDYSAIWAARLAPPFEVYPRGHVGQSAGTDAPGCRLRVVGFSTPVAPDEVLAFYATRARRAGFAVARRDEGADSVLSGGKGTARYAVAARDRGDGLTEAILVVSAPGSAATPR</sequence>
<gene>
    <name evidence="2" type="ORF">B0I00_1166</name>
</gene>
<feature type="region of interest" description="Disordered" evidence="1">
    <location>
        <begin position="47"/>
        <end position="76"/>
    </location>
</feature>
<dbReference type="RefSeq" id="WP_100866345.1">
    <property type="nucleotide sequence ID" value="NZ_PHUF01000002.1"/>
</dbReference>
<dbReference type="OrthoDB" id="7405225at2"/>
<dbReference type="Proteomes" id="UP000232587">
    <property type="component" value="Unassembled WGS sequence"/>
</dbReference>
<protein>
    <submittedName>
        <fullName evidence="2">Uncharacterized protein</fullName>
    </submittedName>
</protein>
<evidence type="ECO:0000313" key="3">
    <source>
        <dbReference type="Proteomes" id="UP000232587"/>
    </source>
</evidence>
<accession>A0A2N0I435</accession>
<reference evidence="2 3" key="1">
    <citation type="submission" date="2017-11" db="EMBL/GenBank/DDBJ databases">
        <title>Genomic Encyclopedia of Type Strains, Phase III (KMG-III): the genomes of soil and plant-associated and newly described type strains.</title>
        <authorList>
            <person name="Whitman W."/>
        </authorList>
    </citation>
    <scope>NUCLEOTIDE SEQUENCE [LARGE SCALE GENOMIC DNA]</scope>
    <source>
        <strain evidence="2 3">CGMCC 1.12274</strain>
    </source>
</reference>
<evidence type="ECO:0000256" key="1">
    <source>
        <dbReference type="SAM" id="MobiDB-lite"/>
    </source>
</evidence>
<name>A0A2N0I435_9SPHN</name>
<evidence type="ECO:0000313" key="2">
    <source>
        <dbReference type="EMBL" id="PKB25958.1"/>
    </source>
</evidence>
<keyword evidence="3" id="KW-1185">Reference proteome</keyword>
<dbReference type="AlphaFoldDB" id="A0A2N0I435"/>
<dbReference type="EMBL" id="PHUF01000002">
    <property type="protein sequence ID" value="PKB25958.1"/>
    <property type="molecule type" value="Genomic_DNA"/>
</dbReference>